<organism evidence="1 2">
    <name type="scientific">Phreatobacter cathodiphilus</name>
    <dbReference type="NCBI Taxonomy" id="1868589"/>
    <lineage>
        <taxon>Bacteria</taxon>
        <taxon>Pseudomonadati</taxon>
        <taxon>Pseudomonadota</taxon>
        <taxon>Alphaproteobacteria</taxon>
        <taxon>Hyphomicrobiales</taxon>
        <taxon>Phreatobacteraceae</taxon>
        <taxon>Phreatobacter</taxon>
    </lineage>
</organism>
<dbReference type="AlphaFoldDB" id="A0A2S0N9T3"/>
<protein>
    <submittedName>
        <fullName evidence="1">Uncharacterized protein</fullName>
    </submittedName>
</protein>
<proteinExistence type="predicted"/>
<accession>A0A2S0N9T3</accession>
<evidence type="ECO:0000313" key="2">
    <source>
        <dbReference type="Proteomes" id="UP000237889"/>
    </source>
</evidence>
<dbReference type="EMBL" id="CP027668">
    <property type="protein sequence ID" value="AVO44934.1"/>
    <property type="molecule type" value="Genomic_DNA"/>
</dbReference>
<reference evidence="1 2" key="1">
    <citation type="submission" date="2018-03" db="EMBL/GenBank/DDBJ databases">
        <title>Genome sequencing of Phreatobacter sp.</title>
        <authorList>
            <person name="Kim S.-J."/>
            <person name="Heo J."/>
            <person name="Kwon S.-W."/>
        </authorList>
    </citation>
    <scope>NUCLEOTIDE SEQUENCE [LARGE SCALE GENOMIC DNA]</scope>
    <source>
        <strain evidence="1 2">S-12</strain>
    </source>
</reference>
<evidence type="ECO:0000313" key="1">
    <source>
        <dbReference type="EMBL" id="AVO44934.1"/>
    </source>
</evidence>
<sequence length="79" mass="8910">MIKAKPSYEREVGHAVVAACNRRCGADGHMRGCNIVYPLSDNVSLRIQFFADTDAEVDLERLDRAVRDVLSDFVQRVEN</sequence>
<dbReference type="Proteomes" id="UP000237889">
    <property type="component" value="Chromosome"/>
</dbReference>
<gene>
    <name evidence="1" type="ORF">C6569_07585</name>
</gene>
<dbReference type="KEGG" id="phr:C6569_07585"/>
<keyword evidence="2" id="KW-1185">Reference proteome</keyword>
<name>A0A2S0N9T3_9HYPH</name>